<evidence type="ECO:0000313" key="1">
    <source>
        <dbReference type="EMBL" id="GMR52233.1"/>
    </source>
</evidence>
<comment type="caution">
    <text evidence="1">The sequence shown here is derived from an EMBL/GenBank/DDBJ whole genome shotgun (WGS) entry which is preliminary data.</text>
</comment>
<protein>
    <submittedName>
        <fullName evidence="1">Uncharacterized protein</fullName>
    </submittedName>
</protein>
<feature type="non-terminal residue" evidence="1">
    <location>
        <position position="1"/>
    </location>
</feature>
<dbReference type="Proteomes" id="UP001328107">
    <property type="component" value="Unassembled WGS sequence"/>
</dbReference>
<dbReference type="AlphaFoldDB" id="A0AAN5CWI2"/>
<sequence length="82" mass="9445">EEPLDDFPSIPLYEKHILYLTPQKLEIRGVENVPLFKSATSNETQEEQVEVKDKFLDDFADFKQEEPIADIYCPSTGTSRPI</sequence>
<dbReference type="EMBL" id="BTRK01000005">
    <property type="protein sequence ID" value="GMR52233.1"/>
    <property type="molecule type" value="Genomic_DNA"/>
</dbReference>
<accession>A0AAN5CWI2</accession>
<proteinExistence type="predicted"/>
<gene>
    <name evidence="1" type="ORF">PMAYCL1PPCAC_22428</name>
</gene>
<reference evidence="2" key="1">
    <citation type="submission" date="2022-10" db="EMBL/GenBank/DDBJ databases">
        <title>Genome assembly of Pristionchus species.</title>
        <authorList>
            <person name="Yoshida K."/>
            <person name="Sommer R.J."/>
        </authorList>
    </citation>
    <scope>NUCLEOTIDE SEQUENCE [LARGE SCALE GENOMIC DNA]</scope>
    <source>
        <strain evidence="2">RS5460</strain>
    </source>
</reference>
<evidence type="ECO:0000313" key="2">
    <source>
        <dbReference type="Proteomes" id="UP001328107"/>
    </source>
</evidence>
<name>A0AAN5CWI2_9BILA</name>
<feature type="non-terminal residue" evidence="1">
    <location>
        <position position="82"/>
    </location>
</feature>
<organism evidence="1 2">
    <name type="scientific">Pristionchus mayeri</name>
    <dbReference type="NCBI Taxonomy" id="1317129"/>
    <lineage>
        <taxon>Eukaryota</taxon>
        <taxon>Metazoa</taxon>
        <taxon>Ecdysozoa</taxon>
        <taxon>Nematoda</taxon>
        <taxon>Chromadorea</taxon>
        <taxon>Rhabditida</taxon>
        <taxon>Rhabditina</taxon>
        <taxon>Diplogasteromorpha</taxon>
        <taxon>Diplogasteroidea</taxon>
        <taxon>Neodiplogasteridae</taxon>
        <taxon>Pristionchus</taxon>
    </lineage>
</organism>
<keyword evidence="2" id="KW-1185">Reference proteome</keyword>